<feature type="region of interest" description="Disordered" evidence="2">
    <location>
        <begin position="152"/>
        <end position="171"/>
    </location>
</feature>
<dbReference type="CDD" id="cd23958">
    <property type="entry name" value="SCC2"/>
    <property type="match status" value="1"/>
</dbReference>
<feature type="compositionally biased region" description="Acidic residues" evidence="2">
    <location>
        <begin position="1841"/>
        <end position="1850"/>
    </location>
</feature>
<feature type="region of interest" description="Disordered" evidence="2">
    <location>
        <begin position="1779"/>
        <end position="1850"/>
    </location>
</feature>
<proteinExistence type="inferred from homology"/>
<feature type="region of interest" description="Disordered" evidence="2">
    <location>
        <begin position="1"/>
        <end position="33"/>
    </location>
</feature>
<protein>
    <recommendedName>
        <fullName evidence="1">Sister chromatid cohesion protein</fullName>
    </recommendedName>
</protein>
<keyword evidence="1" id="KW-0539">Nucleus</keyword>
<dbReference type="Pfam" id="PF12830">
    <property type="entry name" value="Nipped-B_C"/>
    <property type="match status" value="1"/>
</dbReference>
<feature type="region of interest" description="Disordered" evidence="2">
    <location>
        <begin position="627"/>
        <end position="667"/>
    </location>
</feature>
<dbReference type="Proteomes" id="UP000266272">
    <property type="component" value="Unassembled WGS sequence"/>
</dbReference>
<gene>
    <name evidence="4" type="ORF">TARUN_9324</name>
</gene>
<dbReference type="Pfam" id="PF20168">
    <property type="entry name" value="PDS5"/>
    <property type="match status" value="1"/>
</dbReference>
<dbReference type="InterPro" id="IPR011989">
    <property type="entry name" value="ARM-like"/>
</dbReference>
<dbReference type="GO" id="GO:0010468">
    <property type="term" value="P:regulation of gene expression"/>
    <property type="evidence" value="ECO:0007669"/>
    <property type="project" value="InterPro"/>
</dbReference>
<comment type="similarity">
    <text evidence="1">Belongs to the SCC2/Nipped-B family.</text>
</comment>
<dbReference type="EMBL" id="PXOA01000741">
    <property type="protein sequence ID" value="RFU72937.1"/>
    <property type="molecule type" value="Genomic_DNA"/>
</dbReference>
<dbReference type="GO" id="GO:0090694">
    <property type="term" value="C:Scc2-Scc4 cohesin loading complex"/>
    <property type="evidence" value="ECO:0007669"/>
    <property type="project" value="TreeGrafter"/>
</dbReference>
<evidence type="ECO:0000259" key="3">
    <source>
        <dbReference type="Pfam" id="PF12830"/>
    </source>
</evidence>
<dbReference type="OrthoDB" id="418242at2759"/>
<dbReference type="GO" id="GO:1990414">
    <property type="term" value="P:replication-born double-strand break repair via sister chromatid exchange"/>
    <property type="evidence" value="ECO:0007669"/>
    <property type="project" value="TreeGrafter"/>
</dbReference>
<comment type="caution">
    <text evidence="4">The sequence shown here is derived from an EMBL/GenBank/DDBJ whole genome shotgun (WGS) entry which is preliminary data.</text>
</comment>
<feature type="domain" description="Sister chromatid cohesion C-terminal" evidence="3">
    <location>
        <begin position="1438"/>
        <end position="1624"/>
    </location>
</feature>
<evidence type="ECO:0000313" key="5">
    <source>
        <dbReference type="Proteomes" id="UP000266272"/>
    </source>
</evidence>
<feature type="compositionally biased region" description="Basic residues" evidence="2">
    <location>
        <begin position="1806"/>
        <end position="1835"/>
    </location>
</feature>
<dbReference type="InterPro" id="IPR016024">
    <property type="entry name" value="ARM-type_fold"/>
</dbReference>
<dbReference type="InterPro" id="IPR033031">
    <property type="entry name" value="Scc2/Nipped-B"/>
</dbReference>
<sequence>MENPENGLSANNGLPDTQNTISRPFTLQESLPYSPQTSTVPFVSEIIPDPNLGFGSPAPSVSDLFPQNDFDRLNKEALGQPHLPRNTKQAVDLVLHEIKPSQRTHYNFKSMLTGQASSRPGSLSQGLSPIARAVYEKVGGYFKATKPNVVSPQAASVNGDKSRSFSKDTAAQPGVIDTPQALVENQQTPRSKNSRIEVLISSRRGFDPSTYVDATVASHVLASPETPVRQTLSAVTDTPDGSLNVGSASSDTHYMNYNPTAFRVELPASHIKKDEYQEIAVPLAPEYLSSRKKEKYTGPGNQGLVSSASLDQQQRADAAFETLDILIGGVLSAVGRALGMDSGYDHLVMLTSDNEVIMNGATQHKMQSTIQKAIALKCFNRIPLEGLLQIMKLSDGSLKLADGLDIRVDESWDEAGLESWIQQLPDFELGMKAARTCLRILSGGREDKQLYSESVINRCVNIFKTVTEDIVIPLVELRNSGSSANLFRMILKHKKAVSSTFICCQKLFATLAELVTKVELSETVFNTLEFTASKLIFVENAYFEKDSAVGVQRFDGIRSVAMDMLCQIFLIKPEQRQGIIDDILTSLEKLPVGKQSSRHFKLSDGGNIQPVSALLMRLVQASSGRVEENEGGRTAVLRAIGDKDTDMNGGEDEESGDELAGEKPGKTQMISSINSEEQGAQQHAVAIQELEAAAAPLSEGAARNASYIVNFIVKRAIGSTKSGDTPYRNLLDLFVEDFTTCLDSPDWPSAELLLRLLMLLMVQLFEAPKTAAPAKNMALELLGTMSAAISRLRSHVKRTANSFETTDVDDLSRYLAALACHVLEQKSQVEHIVAWDGPYRASLEFLQARLSDDPYLFSAVSFLVTDWATRVHTGYDTIQDNEEERDWELGRLAYRLRMMIQDRRWLSNEYTFKAVNAAQAKLAYSIILLRSPLFESFSKILNILLGSMAGDQATVRSKSLKSINQVLETDPSILDGDSMVIQLILDCSSDSSTQVRDSALGLLGSCITLRPALEAPLTSKIIDRFQDAGVGVRKRAMKLARDIYLRNHDSALRSAIANGLLRRVQDPDDGVRDLARQMIEEVWFAPFYGNDSTAAFQTSLTEHVALIIQTVKTGNVTEILDKVFQSILRPKDKSLEGPFSVCSQLVSSMFSLIDGGESEEGGPTGRDALQVLTIFAKADPKLFSLEQIRLLRPHLASFSGTDELAAFRAVTVVYKRVLPQLPTVHAEFLTEIRLQLLKGIGKISSRGALDDLIACTKVTCDLLKDFGPLGNLVASGLLGIQKLGAGAAALDSKRINHLCAYAIIVGSVGKHCDLDKQIQVFKARFPNWQGDSVPRLIVDVLSPFSSPSQPLEARKASLEAIGLVCQSWPRNYVLAKVYTAFQQVFQEEVPILETMILKSFKEFLLTEEKRSEAAAESGATEKKRELTVMGGTNFDDVASATTQRFLRDITRIALGSQDELAFLAMEVLGSINRQGLTHPKETGVTLMTLETSSNRKIAELAFMEHRSLHEKHETVLEREYIKAIQSAYNYQREIVKDSHGAIPEVFQPKLHLMMEVLKISKMKNRQRFLEKLCGQVNFDIAQLETTEEMPPHLEFSRFIIENMAFFEYQTVGELQTIVNTMEKIVSTTGAAVAHLIESEVFDVRLDLDQTEQDEVTDQLMGETVEAEAIKEGAPFIGLKVDLSRLRQLTTGAVILSCLWEARTHLRRLYGMGTNRHDGKAKALAKDLNKMPMKVQGVHGERFWDEVTSHVSSLETISKMAQKCKAFVELMNVDKELKVQDEDEEMVLDGPNTPSEGEKEDEAPERGRKRKGAGTPGGRKKRARSGSQTRKRGRPRRATESRDEDDDMEWI</sequence>
<feature type="compositionally biased region" description="Acidic residues" evidence="2">
    <location>
        <begin position="649"/>
        <end position="659"/>
    </location>
</feature>
<reference evidence="4 5" key="1">
    <citation type="journal article" date="2018" name="PLoS Pathog.">
        <title>Evolution of structural diversity of trichothecenes, a family of toxins produced by plant pathogenic and entomopathogenic fungi.</title>
        <authorList>
            <person name="Proctor R.H."/>
            <person name="McCormick S.P."/>
            <person name="Kim H.S."/>
            <person name="Cardoza R.E."/>
            <person name="Stanley A.M."/>
            <person name="Lindo L."/>
            <person name="Kelly A."/>
            <person name="Brown D.W."/>
            <person name="Lee T."/>
            <person name="Vaughan M.M."/>
            <person name="Alexander N.J."/>
            <person name="Busman M."/>
            <person name="Gutierrez S."/>
        </authorList>
    </citation>
    <scope>NUCLEOTIDE SEQUENCE [LARGE SCALE GENOMIC DNA]</scope>
    <source>
        <strain evidence="4 5">IBT 40837</strain>
    </source>
</reference>
<dbReference type="GO" id="GO:0003682">
    <property type="term" value="F:chromatin binding"/>
    <property type="evidence" value="ECO:0007669"/>
    <property type="project" value="TreeGrafter"/>
</dbReference>
<dbReference type="GO" id="GO:0034087">
    <property type="term" value="P:establishment of mitotic sister chromatid cohesion"/>
    <property type="evidence" value="ECO:0007669"/>
    <property type="project" value="TreeGrafter"/>
</dbReference>
<evidence type="ECO:0000313" key="4">
    <source>
        <dbReference type="EMBL" id="RFU72937.1"/>
    </source>
</evidence>
<keyword evidence="5" id="KW-1185">Reference proteome</keyword>
<name>A0A395NAS5_TRIAR</name>
<dbReference type="Gene3D" id="1.25.10.10">
    <property type="entry name" value="Leucine-rich Repeat Variant"/>
    <property type="match status" value="1"/>
</dbReference>
<comment type="subcellular location">
    <subcellularLocation>
        <location evidence="1">Nucleus</location>
    </subcellularLocation>
</comment>
<evidence type="ECO:0000256" key="2">
    <source>
        <dbReference type="SAM" id="MobiDB-lite"/>
    </source>
</evidence>
<dbReference type="GO" id="GO:0061775">
    <property type="term" value="F:cohesin loader activity"/>
    <property type="evidence" value="ECO:0007669"/>
    <property type="project" value="InterPro"/>
</dbReference>
<keyword evidence="1" id="KW-0131">Cell cycle</keyword>
<dbReference type="PANTHER" id="PTHR21704">
    <property type="entry name" value="NIPPED-B-LIKE PROTEIN DELANGIN SCC2-RELATED"/>
    <property type="match status" value="1"/>
</dbReference>
<accession>A0A395NAS5</accession>
<dbReference type="STRING" id="490622.A0A395NAS5"/>
<dbReference type="GO" id="GO:0071169">
    <property type="term" value="P:establishment of protein localization to chromatin"/>
    <property type="evidence" value="ECO:0007669"/>
    <property type="project" value="TreeGrafter"/>
</dbReference>
<keyword evidence="1" id="KW-0677">Repeat</keyword>
<dbReference type="PANTHER" id="PTHR21704:SF18">
    <property type="entry name" value="NIPPED-B-LIKE PROTEIN"/>
    <property type="match status" value="1"/>
</dbReference>
<organism evidence="4 5">
    <name type="scientific">Trichoderma arundinaceum</name>
    <dbReference type="NCBI Taxonomy" id="490622"/>
    <lineage>
        <taxon>Eukaryota</taxon>
        <taxon>Fungi</taxon>
        <taxon>Dikarya</taxon>
        <taxon>Ascomycota</taxon>
        <taxon>Pezizomycotina</taxon>
        <taxon>Sordariomycetes</taxon>
        <taxon>Hypocreomycetidae</taxon>
        <taxon>Hypocreales</taxon>
        <taxon>Hypocreaceae</taxon>
        <taxon>Trichoderma</taxon>
    </lineage>
</organism>
<dbReference type="SUPFAM" id="SSF48371">
    <property type="entry name" value="ARM repeat"/>
    <property type="match status" value="1"/>
</dbReference>
<evidence type="ECO:0000256" key="1">
    <source>
        <dbReference type="RuleBase" id="RU364107"/>
    </source>
</evidence>
<dbReference type="GO" id="GO:0140588">
    <property type="term" value="P:chromatin looping"/>
    <property type="evidence" value="ECO:0007669"/>
    <property type="project" value="InterPro"/>
</dbReference>
<dbReference type="InterPro" id="IPR024986">
    <property type="entry name" value="Nipped-B_C"/>
</dbReference>